<dbReference type="InterPro" id="IPR036236">
    <property type="entry name" value="Znf_C2H2_sf"/>
</dbReference>
<dbReference type="SUPFAM" id="SSF57667">
    <property type="entry name" value="beta-beta-alpha zinc fingers"/>
    <property type="match status" value="3"/>
</dbReference>
<dbReference type="Gene3D" id="3.30.160.60">
    <property type="entry name" value="Classic Zinc Finger"/>
    <property type="match status" value="4"/>
</dbReference>
<dbReference type="WBParaSite" id="HPLM_0001714901-mRNA-1">
    <property type="protein sequence ID" value="HPLM_0001714901-mRNA-1"/>
    <property type="gene ID" value="HPLM_0001714901"/>
</dbReference>
<evidence type="ECO:0000256" key="1">
    <source>
        <dbReference type="ARBA" id="ARBA00004123"/>
    </source>
</evidence>
<dbReference type="GO" id="GO:0003700">
    <property type="term" value="F:DNA-binding transcription factor activity"/>
    <property type="evidence" value="ECO:0007669"/>
    <property type="project" value="TreeGrafter"/>
</dbReference>
<dbReference type="GO" id="GO:0005634">
    <property type="term" value="C:nucleus"/>
    <property type="evidence" value="ECO:0007669"/>
    <property type="project" value="UniProtKB-SubCell"/>
</dbReference>
<dbReference type="FunFam" id="3.30.160.60:FF:001513">
    <property type="entry name" value="Zinc finger, C2H2 type"/>
    <property type="match status" value="1"/>
</dbReference>
<keyword evidence="7" id="KW-0539">Nucleus</keyword>
<keyword evidence="5" id="KW-0862">Zinc</keyword>
<proteinExistence type="predicted"/>
<feature type="compositionally biased region" description="Polar residues" evidence="9">
    <location>
        <begin position="440"/>
        <end position="452"/>
    </location>
</feature>
<evidence type="ECO:0000256" key="9">
    <source>
        <dbReference type="SAM" id="MobiDB-lite"/>
    </source>
</evidence>
<feature type="domain" description="C2H2-type" evidence="10">
    <location>
        <begin position="181"/>
        <end position="208"/>
    </location>
</feature>
<feature type="compositionally biased region" description="Polar residues" evidence="9">
    <location>
        <begin position="424"/>
        <end position="433"/>
    </location>
</feature>
<evidence type="ECO:0000256" key="7">
    <source>
        <dbReference type="ARBA" id="ARBA00023242"/>
    </source>
</evidence>
<evidence type="ECO:0000256" key="5">
    <source>
        <dbReference type="ARBA" id="ARBA00022833"/>
    </source>
</evidence>
<evidence type="ECO:0000313" key="11">
    <source>
        <dbReference type="EMBL" id="VDO63608.1"/>
    </source>
</evidence>
<reference evidence="11 12" key="2">
    <citation type="submission" date="2018-11" db="EMBL/GenBank/DDBJ databases">
        <authorList>
            <consortium name="Pathogen Informatics"/>
        </authorList>
    </citation>
    <scope>NUCLEOTIDE SEQUENCE [LARGE SCALE GENOMIC DNA]</scope>
    <source>
        <strain evidence="11 12">MHpl1</strain>
    </source>
</reference>
<evidence type="ECO:0000256" key="8">
    <source>
        <dbReference type="PROSITE-ProRule" id="PRU00042"/>
    </source>
</evidence>
<evidence type="ECO:0000313" key="12">
    <source>
        <dbReference type="Proteomes" id="UP000268014"/>
    </source>
</evidence>
<evidence type="ECO:0000256" key="4">
    <source>
        <dbReference type="ARBA" id="ARBA00022771"/>
    </source>
</evidence>
<dbReference type="GO" id="GO:0008270">
    <property type="term" value="F:zinc ion binding"/>
    <property type="evidence" value="ECO:0007669"/>
    <property type="project" value="UniProtKB-KW"/>
</dbReference>
<feature type="domain" description="C2H2-type" evidence="10">
    <location>
        <begin position="236"/>
        <end position="254"/>
    </location>
</feature>
<dbReference type="InterPro" id="IPR013087">
    <property type="entry name" value="Znf_C2H2_type"/>
</dbReference>
<dbReference type="AlphaFoldDB" id="A0A0N4WZ13"/>
<comment type="subcellular location">
    <subcellularLocation>
        <location evidence="1">Nucleus</location>
    </subcellularLocation>
</comment>
<protein>
    <submittedName>
        <fullName evidence="13">Protein krueppel</fullName>
    </submittedName>
</protein>
<dbReference type="GO" id="GO:0000978">
    <property type="term" value="F:RNA polymerase II cis-regulatory region sequence-specific DNA binding"/>
    <property type="evidence" value="ECO:0007669"/>
    <property type="project" value="TreeGrafter"/>
</dbReference>
<dbReference type="EMBL" id="UZAF01019792">
    <property type="protein sequence ID" value="VDO63608.1"/>
    <property type="molecule type" value="Genomic_DNA"/>
</dbReference>
<feature type="region of interest" description="Disordered" evidence="9">
    <location>
        <begin position="29"/>
        <end position="66"/>
    </location>
</feature>
<gene>
    <name evidence="11" type="ORF">HPLM_LOCUS17141</name>
</gene>
<dbReference type="GO" id="GO:0006357">
    <property type="term" value="P:regulation of transcription by RNA polymerase II"/>
    <property type="evidence" value="ECO:0007669"/>
    <property type="project" value="TreeGrafter"/>
</dbReference>
<dbReference type="Pfam" id="PF00096">
    <property type="entry name" value="zf-C2H2"/>
    <property type="match status" value="5"/>
</dbReference>
<accession>A0A0N4WZ13</accession>
<dbReference type="SMART" id="SM00355">
    <property type="entry name" value="ZnF_C2H2"/>
    <property type="match status" value="8"/>
</dbReference>
<dbReference type="PROSITE" id="PS50157">
    <property type="entry name" value="ZINC_FINGER_C2H2_2"/>
    <property type="match status" value="7"/>
</dbReference>
<feature type="domain" description="C2H2-type" evidence="10">
    <location>
        <begin position="7"/>
        <end position="34"/>
    </location>
</feature>
<dbReference type="PROSITE" id="PS00028">
    <property type="entry name" value="ZINC_FINGER_C2H2_1"/>
    <property type="match status" value="7"/>
</dbReference>
<name>A0A0N4WZ13_HAEPC</name>
<keyword evidence="3" id="KW-0677">Repeat</keyword>
<feature type="compositionally biased region" description="Basic and acidic residues" evidence="9">
    <location>
        <begin position="41"/>
        <end position="53"/>
    </location>
</feature>
<keyword evidence="6" id="KW-0238">DNA-binding</keyword>
<keyword evidence="4 8" id="KW-0863">Zinc-finger</keyword>
<feature type="domain" description="C2H2-type" evidence="10">
    <location>
        <begin position="125"/>
        <end position="152"/>
    </location>
</feature>
<dbReference type="InterPro" id="IPR050589">
    <property type="entry name" value="Ikaros_C2H2-ZF"/>
</dbReference>
<feature type="region of interest" description="Disordered" evidence="9">
    <location>
        <begin position="407"/>
        <end position="455"/>
    </location>
</feature>
<dbReference type="PANTHER" id="PTHR24404">
    <property type="entry name" value="ZINC FINGER PROTEIN"/>
    <property type="match status" value="1"/>
</dbReference>
<feature type="domain" description="C2H2-type" evidence="10">
    <location>
        <begin position="96"/>
        <end position="124"/>
    </location>
</feature>
<organism evidence="13">
    <name type="scientific">Haemonchus placei</name>
    <name type="common">Barber's pole worm</name>
    <dbReference type="NCBI Taxonomy" id="6290"/>
    <lineage>
        <taxon>Eukaryota</taxon>
        <taxon>Metazoa</taxon>
        <taxon>Ecdysozoa</taxon>
        <taxon>Nematoda</taxon>
        <taxon>Chromadorea</taxon>
        <taxon>Rhabditida</taxon>
        <taxon>Rhabditina</taxon>
        <taxon>Rhabditomorpha</taxon>
        <taxon>Strongyloidea</taxon>
        <taxon>Trichostrongylidae</taxon>
        <taxon>Haemonchus</taxon>
    </lineage>
</organism>
<dbReference type="FunFam" id="3.30.160.60:FF:000100">
    <property type="entry name" value="Zinc finger 45-like"/>
    <property type="match status" value="2"/>
</dbReference>
<feature type="domain" description="C2H2-type" evidence="10">
    <location>
        <begin position="209"/>
        <end position="236"/>
    </location>
</feature>
<feature type="compositionally biased region" description="Low complexity" evidence="9">
    <location>
        <begin position="410"/>
        <end position="423"/>
    </location>
</feature>
<evidence type="ECO:0000256" key="3">
    <source>
        <dbReference type="ARBA" id="ARBA00022737"/>
    </source>
</evidence>
<evidence type="ECO:0000256" key="2">
    <source>
        <dbReference type="ARBA" id="ARBA00022723"/>
    </source>
</evidence>
<dbReference type="FunFam" id="3.30.160.60:FF:001273">
    <property type="entry name" value="Zinc finger protein"/>
    <property type="match status" value="1"/>
</dbReference>
<sequence>MSSDCCYLCTECPNSYATFEELELHMHSHKKTTQMDTQNSVEEHELSEVDRHSPSSSDLTDGMMSHDVDEDQMDQSMDDTMLDQSIDSIEDLKPGYQCRFCPTRFDERSQLNFHYTSCHRDKPQYECEVCHTIFAVKRELSTHMRTHSGEQPHTCTQCGKEFGTRQLLKKHWMWHTGERSHVCKHCNKAFFQKGHLTQHLMIHSGGRPHQCNLCQKTFIFKFDLNRHMKIHAERGYSCRQCGRSFTRQQSLDEHALKCKTKSSSGATTPPVKIEQPSPVFPLISQPLLNFNQENVAKMAQSLIAQQQQRALAALFARHQAAQLPPQPAVPPPPPPPAPTAQLIPSLFCALCSRAFPNQPAFAVHMYVCHIQNNVPAVGDEAKLPVLAPVNPIKTDAEDVHVNILSTATNSSCSSSPQETSSTTFAETSPSNTEEVAASPHNESMPSPPSSQAGEAPSKYCTSCRLHAVRSTELEAALLAKGHELEKFKEMMRAVVTTTGQLLNQCSPDNVFIAHTKNIFAQLQNSICSSE</sequence>
<feature type="domain" description="C2H2-type" evidence="10">
    <location>
        <begin position="153"/>
        <end position="180"/>
    </location>
</feature>
<evidence type="ECO:0000256" key="6">
    <source>
        <dbReference type="ARBA" id="ARBA00023125"/>
    </source>
</evidence>
<dbReference type="PANTHER" id="PTHR24404:SF114">
    <property type="entry name" value="KLUMPFUSS, ISOFORM B-RELATED"/>
    <property type="match status" value="1"/>
</dbReference>
<reference evidence="13" key="1">
    <citation type="submission" date="2017-02" db="UniProtKB">
        <authorList>
            <consortium name="WormBaseParasite"/>
        </authorList>
    </citation>
    <scope>IDENTIFICATION</scope>
</reference>
<keyword evidence="2" id="KW-0479">Metal-binding</keyword>
<evidence type="ECO:0000313" key="13">
    <source>
        <dbReference type="WBParaSite" id="HPLM_0001714901-mRNA-1"/>
    </source>
</evidence>
<dbReference type="STRING" id="6290.A0A0N4WZ13"/>
<keyword evidence="12" id="KW-1185">Reference proteome</keyword>
<dbReference type="OMA" id="GRYECED"/>
<evidence type="ECO:0000259" key="10">
    <source>
        <dbReference type="PROSITE" id="PS50157"/>
    </source>
</evidence>
<dbReference type="OrthoDB" id="427030at2759"/>
<dbReference type="Proteomes" id="UP000268014">
    <property type="component" value="Unassembled WGS sequence"/>
</dbReference>